<dbReference type="PANTHER" id="PTHR47237:SF2">
    <property type="entry name" value="BLL4206 PROTEIN"/>
    <property type="match status" value="1"/>
</dbReference>
<dbReference type="EMBL" id="CP059572">
    <property type="protein sequence ID" value="QXJ23457.1"/>
    <property type="molecule type" value="Genomic_DNA"/>
</dbReference>
<dbReference type="Pfam" id="PF00583">
    <property type="entry name" value="Acetyltransf_1"/>
    <property type="match status" value="1"/>
</dbReference>
<dbReference type="InterPro" id="IPR016181">
    <property type="entry name" value="Acyl_CoA_acyltransferase"/>
</dbReference>
<feature type="region of interest" description="Disordered" evidence="1">
    <location>
        <begin position="121"/>
        <end position="145"/>
    </location>
</feature>
<evidence type="ECO:0000313" key="5">
    <source>
        <dbReference type="Proteomes" id="UP001049518"/>
    </source>
</evidence>
<dbReference type="RefSeq" id="WP_231329148.1">
    <property type="nucleotide sequence ID" value="NZ_CP059572.1"/>
</dbReference>
<feature type="domain" description="N-acetyltransferase" evidence="2">
    <location>
        <begin position="41"/>
        <end position="116"/>
    </location>
</feature>
<dbReference type="Gene3D" id="3.40.630.30">
    <property type="match status" value="1"/>
</dbReference>
<dbReference type="InterPro" id="IPR000182">
    <property type="entry name" value="GNAT_dom"/>
</dbReference>
<organism evidence="4 5">
    <name type="scientific">Actinomadura graeca</name>
    <dbReference type="NCBI Taxonomy" id="2750812"/>
    <lineage>
        <taxon>Bacteria</taxon>
        <taxon>Bacillati</taxon>
        <taxon>Actinomycetota</taxon>
        <taxon>Actinomycetes</taxon>
        <taxon>Streptosporangiales</taxon>
        <taxon>Thermomonosporaceae</taxon>
        <taxon>Actinomadura</taxon>
    </lineage>
</organism>
<name>A0ABX8R168_9ACTN</name>
<dbReference type="Proteomes" id="UP001049518">
    <property type="component" value="Chromosome"/>
</dbReference>
<feature type="domain" description="YitH/HolE acetyltransferase (GNAT)" evidence="3">
    <location>
        <begin position="149"/>
        <end position="266"/>
    </location>
</feature>
<dbReference type="CDD" id="cd04301">
    <property type="entry name" value="NAT_SF"/>
    <property type="match status" value="1"/>
</dbReference>
<reference evidence="4" key="1">
    <citation type="submission" date="2020-07" db="EMBL/GenBank/DDBJ databases">
        <authorList>
            <person name="Tarantini F.S."/>
            <person name="Hong K.W."/>
            <person name="Chan K.G."/>
        </authorList>
    </citation>
    <scope>NUCLEOTIDE SEQUENCE</scope>
    <source>
        <strain evidence="4">32-07</strain>
    </source>
</reference>
<dbReference type="InterPro" id="IPR052729">
    <property type="entry name" value="Acyl/Acetyltrans_Enzymes"/>
</dbReference>
<dbReference type="SUPFAM" id="SSF55729">
    <property type="entry name" value="Acyl-CoA N-acyltransferases (Nat)"/>
    <property type="match status" value="1"/>
</dbReference>
<evidence type="ECO:0000313" key="4">
    <source>
        <dbReference type="EMBL" id="QXJ23457.1"/>
    </source>
</evidence>
<dbReference type="PANTHER" id="PTHR47237">
    <property type="entry name" value="SLL0310 PROTEIN"/>
    <property type="match status" value="1"/>
</dbReference>
<evidence type="ECO:0000256" key="1">
    <source>
        <dbReference type="SAM" id="MobiDB-lite"/>
    </source>
</evidence>
<dbReference type="Pfam" id="PF18014">
    <property type="entry name" value="Acetyltransf_18"/>
    <property type="match status" value="1"/>
</dbReference>
<dbReference type="Gene3D" id="3.40.630.90">
    <property type="match status" value="1"/>
</dbReference>
<evidence type="ECO:0000259" key="3">
    <source>
        <dbReference type="Pfam" id="PF18014"/>
    </source>
</evidence>
<dbReference type="InterPro" id="IPR041496">
    <property type="entry name" value="YitH/HolE_GNAT"/>
</dbReference>
<evidence type="ECO:0000259" key="2">
    <source>
        <dbReference type="Pfam" id="PF00583"/>
    </source>
</evidence>
<protein>
    <submittedName>
        <fullName evidence="4">GNAT family N-acetyltransferase</fullName>
    </submittedName>
</protein>
<proteinExistence type="predicted"/>
<gene>
    <name evidence="4" type="ORF">AGRA3207_004608</name>
</gene>
<keyword evidence="5" id="KW-1185">Reference proteome</keyword>
<sequence length="274" mass="30013">MDTTVRRLGLDDLPDCQRLAIGRDWGAGDRQWRLLFAVGDIWGLDAPDGDGLAGTAVSTPYGRDVAAISMVLTAQRYERQGIAGKLMRHAMEHAGTAGFSLTATEHGRPLYERLGFREVGRSTTYKGTPKGPHRGDKTRPATPEDIPDVIRLDTEVFGAPRTALMEKLASFSEDFRVVRSATGLLGFGGRWRNGDQAMMGPLIARDEKTALTLANELTVPEPMRLDIDHRHPEVIEWAEKQGLRAASSTTVMERGKPIANDPARLFLPVAQTLG</sequence>
<accession>A0ABX8R168</accession>